<comment type="caution">
    <text evidence="1">The sequence shown here is derived from an EMBL/GenBank/DDBJ whole genome shotgun (WGS) entry which is preliminary data.</text>
</comment>
<name>A0A9P7YY06_9HELO</name>
<reference evidence="1" key="1">
    <citation type="journal article" date="2021" name="IMA Fungus">
        <title>Genomic characterization of three marine fungi, including Emericellopsis atlantica sp. nov. with signatures of a generalist lifestyle and marine biomass degradation.</title>
        <authorList>
            <person name="Hagestad O.C."/>
            <person name="Hou L."/>
            <person name="Andersen J.H."/>
            <person name="Hansen E.H."/>
            <person name="Altermark B."/>
            <person name="Li C."/>
            <person name="Kuhnert E."/>
            <person name="Cox R.J."/>
            <person name="Crous P.W."/>
            <person name="Spatafora J.W."/>
            <person name="Lail K."/>
            <person name="Amirebrahimi M."/>
            <person name="Lipzen A."/>
            <person name="Pangilinan J."/>
            <person name="Andreopoulos W."/>
            <person name="Hayes R.D."/>
            <person name="Ng V."/>
            <person name="Grigoriev I.V."/>
            <person name="Jackson S.A."/>
            <person name="Sutton T.D.S."/>
            <person name="Dobson A.D.W."/>
            <person name="Rama T."/>
        </authorList>
    </citation>
    <scope>NUCLEOTIDE SEQUENCE</scope>
    <source>
        <strain evidence="1">TRa3180A</strain>
    </source>
</reference>
<dbReference type="Proteomes" id="UP000887226">
    <property type="component" value="Unassembled WGS sequence"/>
</dbReference>
<keyword evidence="2" id="KW-1185">Reference proteome</keyword>
<evidence type="ECO:0000313" key="1">
    <source>
        <dbReference type="EMBL" id="KAG9241751.1"/>
    </source>
</evidence>
<dbReference type="EMBL" id="MU254162">
    <property type="protein sequence ID" value="KAG9241751.1"/>
    <property type="molecule type" value="Genomic_DNA"/>
</dbReference>
<gene>
    <name evidence="1" type="ORF">BJ878DRAFT_584236</name>
</gene>
<organism evidence="1 2">
    <name type="scientific">Calycina marina</name>
    <dbReference type="NCBI Taxonomy" id="1763456"/>
    <lineage>
        <taxon>Eukaryota</taxon>
        <taxon>Fungi</taxon>
        <taxon>Dikarya</taxon>
        <taxon>Ascomycota</taxon>
        <taxon>Pezizomycotina</taxon>
        <taxon>Leotiomycetes</taxon>
        <taxon>Helotiales</taxon>
        <taxon>Pezizellaceae</taxon>
        <taxon>Calycina</taxon>
    </lineage>
</organism>
<accession>A0A9P7YY06</accession>
<dbReference type="OrthoDB" id="294702at2759"/>
<dbReference type="AlphaFoldDB" id="A0A9P7YY06"/>
<sequence length="284" mass="31341">MALSKPEVEANALIAPRKFHPIFVTPVTESRGALRITFAIAGAEEGEDVETIMFYGGMFGVRWQALWQDYLATKHGVRVLFIDRAGTIHGLNILTHHPHLLSPTSPNIIFFSPWVHQSITCVFMLGFASKLPDEKRDEEARCRDGYGIGVDVKHELDKRATKWVFTEQSAANDEARLCLKSVPGTGWLASEDLEGYARVVAAVWQGRIKEAGKKFKINLKGIGCSEKCWSQSKCGSGIEVGVEHMKCADHDSTAAPSGRYIGRMFEEIGGGKSRYATAGFPLRV</sequence>
<evidence type="ECO:0000313" key="2">
    <source>
        <dbReference type="Proteomes" id="UP000887226"/>
    </source>
</evidence>
<protein>
    <submittedName>
        <fullName evidence="1">Uncharacterized protein</fullName>
    </submittedName>
</protein>
<proteinExistence type="predicted"/>